<gene>
    <name evidence="7" type="ORF">PAHAL_4G232700</name>
</gene>
<dbReference type="SMART" id="SM00432">
    <property type="entry name" value="MADS"/>
    <property type="match status" value="1"/>
</dbReference>
<keyword evidence="3" id="KW-0238">DNA-binding</keyword>
<evidence type="ECO:0000256" key="5">
    <source>
        <dbReference type="ARBA" id="ARBA00023242"/>
    </source>
</evidence>
<proteinExistence type="predicted"/>
<reference evidence="7" key="1">
    <citation type="submission" date="2018-04" db="EMBL/GenBank/DDBJ databases">
        <title>WGS assembly of Panicum hallii.</title>
        <authorList>
            <person name="Lovell J."/>
            <person name="Jenkins J."/>
            <person name="Lowry D."/>
            <person name="Mamidi S."/>
            <person name="Sreedasyam A."/>
            <person name="Weng X."/>
            <person name="Barry K."/>
            <person name="Bonette J."/>
            <person name="Campitelli B."/>
            <person name="Daum C."/>
            <person name="Gordon S."/>
            <person name="Gould B."/>
            <person name="Lipzen A."/>
            <person name="Macqueen A."/>
            <person name="Palacio-Mejia J."/>
            <person name="Plott C."/>
            <person name="Shakirov E."/>
            <person name="Shu S."/>
            <person name="Yoshinaga Y."/>
            <person name="Zane M."/>
            <person name="Rokhsar D."/>
            <person name="Grimwood J."/>
            <person name="Schmutz J."/>
            <person name="Juenger T."/>
        </authorList>
    </citation>
    <scope>NUCLEOTIDE SEQUENCE [LARGE SCALE GENOMIC DNA]</scope>
    <source>
        <strain evidence="7">FIL2</strain>
    </source>
</reference>
<organism evidence="7">
    <name type="scientific">Panicum hallii</name>
    <dbReference type="NCBI Taxonomy" id="206008"/>
    <lineage>
        <taxon>Eukaryota</taxon>
        <taxon>Viridiplantae</taxon>
        <taxon>Streptophyta</taxon>
        <taxon>Embryophyta</taxon>
        <taxon>Tracheophyta</taxon>
        <taxon>Spermatophyta</taxon>
        <taxon>Magnoliopsida</taxon>
        <taxon>Liliopsida</taxon>
        <taxon>Poales</taxon>
        <taxon>Poaceae</taxon>
        <taxon>PACMAD clade</taxon>
        <taxon>Panicoideae</taxon>
        <taxon>Panicodae</taxon>
        <taxon>Paniceae</taxon>
        <taxon>Panicinae</taxon>
        <taxon>Panicum</taxon>
        <taxon>Panicum sect. Panicum</taxon>
    </lineage>
</organism>
<feature type="domain" description="MADS-box" evidence="6">
    <location>
        <begin position="1"/>
        <end position="48"/>
    </location>
</feature>
<dbReference type="InterPro" id="IPR002100">
    <property type="entry name" value="TF_MADSbox"/>
</dbReference>
<dbReference type="Proteomes" id="UP000243499">
    <property type="component" value="Chromosome 4"/>
</dbReference>
<dbReference type="GO" id="GO:0046983">
    <property type="term" value="F:protein dimerization activity"/>
    <property type="evidence" value="ECO:0007669"/>
    <property type="project" value="InterPro"/>
</dbReference>
<name>A0A2S3HK59_9POAL</name>
<keyword evidence="2" id="KW-0805">Transcription regulation</keyword>
<evidence type="ECO:0000256" key="4">
    <source>
        <dbReference type="ARBA" id="ARBA00023163"/>
    </source>
</evidence>
<dbReference type="Gramene" id="PAN24553">
    <property type="protein sequence ID" value="PAN24553"/>
    <property type="gene ID" value="PAHAL_4G232700"/>
</dbReference>
<sequence>MPRGKLGMKLIENPKKRRATYKNRCDGLVKKTSQLATLCGVEALLICFDPKPAGSRRRRRIRDREDVLELIKKYRETPADKVRHSFTAAAYYQEELAKQQRKLLKIEQCGPDKLNLQDWRLADLPPTLRKAQQRIVALGGHVEDDGDVPSATTAMVAAPTPLADYNSFDLAFSVPDAGSILTLYYYPPFDMLPQPEPLQPPCLAYHQMLLPGYTFQMLPPAPLIAPLDLGMAGTGTVDFPPFATNFSHGGATGPGFYDDFMSGFDATGGGVVYVDDYVAGGGQSFAAGHAGARYQHEHHLPAGVWPVSRLNNNPGPMDAAAPPERNDFAVLPGSSTSSSSSSTCFQGGFQKKLLHDGYVFHPDVTVDLISFV</sequence>
<dbReference type="GO" id="GO:0005634">
    <property type="term" value="C:nucleus"/>
    <property type="evidence" value="ECO:0007669"/>
    <property type="project" value="UniProtKB-SubCell"/>
</dbReference>
<keyword evidence="4" id="KW-0804">Transcription</keyword>
<dbReference type="GO" id="GO:0003677">
    <property type="term" value="F:DNA binding"/>
    <property type="evidence" value="ECO:0007669"/>
    <property type="project" value="UniProtKB-KW"/>
</dbReference>
<dbReference type="SUPFAM" id="SSF55455">
    <property type="entry name" value="SRF-like"/>
    <property type="match status" value="1"/>
</dbReference>
<evidence type="ECO:0000256" key="2">
    <source>
        <dbReference type="ARBA" id="ARBA00023015"/>
    </source>
</evidence>
<dbReference type="InterPro" id="IPR036879">
    <property type="entry name" value="TF_MADSbox_sf"/>
</dbReference>
<dbReference type="Pfam" id="PF00319">
    <property type="entry name" value="SRF-TF"/>
    <property type="match status" value="1"/>
</dbReference>
<dbReference type="PROSITE" id="PS50066">
    <property type="entry name" value="MADS_BOX_2"/>
    <property type="match status" value="1"/>
</dbReference>
<accession>A0A2S3HK59</accession>
<evidence type="ECO:0000256" key="1">
    <source>
        <dbReference type="ARBA" id="ARBA00004123"/>
    </source>
</evidence>
<keyword evidence="5" id="KW-0539">Nucleus</keyword>
<evidence type="ECO:0000259" key="6">
    <source>
        <dbReference type="PROSITE" id="PS50066"/>
    </source>
</evidence>
<protein>
    <recommendedName>
        <fullName evidence="6">MADS-box domain-containing protein</fullName>
    </recommendedName>
</protein>
<dbReference type="InterPro" id="IPR050142">
    <property type="entry name" value="MADS-box/MEF2_TF"/>
</dbReference>
<evidence type="ECO:0000256" key="3">
    <source>
        <dbReference type="ARBA" id="ARBA00023125"/>
    </source>
</evidence>
<dbReference type="AlphaFoldDB" id="A0A2S3HK59"/>
<evidence type="ECO:0000313" key="7">
    <source>
        <dbReference type="EMBL" id="PAN24553.1"/>
    </source>
</evidence>
<dbReference type="EMBL" id="CM008049">
    <property type="protein sequence ID" value="PAN24553.1"/>
    <property type="molecule type" value="Genomic_DNA"/>
</dbReference>
<comment type="subcellular location">
    <subcellularLocation>
        <location evidence="1">Nucleus</location>
    </subcellularLocation>
</comment>
<dbReference type="CDD" id="cd00120">
    <property type="entry name" value="MADS"/>
    <property type="match status" value="1"/>
</dbReference>
<dbReference type="PANTHER" id="PTHR48019">
    <property type="entry name" value="SERUM RESPONSE FACTOR HOMOLOG"/>
    <property type="match status" value="1"/>
</dbReference>
<dbReference type="Gene3D" id="3.40.1810.10">
    <property type="entry name" value="Transcription factor, MADS-box"/>
    <property type="match status" value="1"/>
</dbReference>